<keyword evidence="7" id="KW-0998">Cell outer membrane</keyword>
<organism evidence="8 9">
    <name type="scientific">Candidatus Ordinivivax streblomastigis</name>
    <dbReference type="NCBI Taxonomy" id="2540710"/>
    <lineage>
        <taxon>Bacteria</taxon>
        <taxon>Pseudomonadati</taxon>
        <taxon>Bacteroidota</taxon>
        <taxon>Bacteroidia</taxon>
        <taxon>Bacteroidales</taxon>
        <taxon>Candidatus Ordinivivax</taxon>
    </lineage>
</organism>
<comment type="similarity">
    <text evidence="2">Belongs to the outer membrane factor (OMF) (TC 1.B.17) family.</text>
</comment>
<name>A0A5M8NVU3_9BACT</name>
<dbReference type="Gene3D" id="1.20.1600.10">
    <property type="entry name" value="Outer membrane efflux proteins (OEP)"/>
    <property type="match status" value="1"/>
</dbReference>
<evidence type="ECO:0000256" key="6">
    <source>
        <dbReference type="ARBA" id="ARBA00023136"/>
    </source>
</evidence>
<keyword evidence="6" id="KW-0472">Membrane</keyword>
<protein>
    <submittedName>
        <fullName evidence="8">Outer membrane protein TolC</fullName>
    </submittedName>
</protein>
<sequence>MKKTLFLLLITVSAITVKGEEYTLTLEQSIAIAKEKSYTMRKLVQDLKIAEYHLKSASSSLKTHIDMNWTLPSYKQGVQQDANHSGIFFPVKQLSYSTGLTISQPLLTDGSIFVQSGLNSIHDYYDDSQAANLNTQIGFKQPLNAFYGYNAIKTALKNAELGYERANKVLKRNELMLITQVSNAYYTLLLSQKSAEIAKLNLERQTDAYDISKKKYEAGLIREVDALQMEVDLAEAQSNYDMEVLNQSSALNSFKELIGIQLNDGVTLSSELLYKIIVIDPERAVKLALENRSEIREQEISVELLKLDLKRQQANGMVRANLEAFFGKEGIQPLTPNAGLFESISNASNNFGNRSYNYGIGFTVAIPLFDWGENRALVRAAQARIQQSELDRESSQRSIETEVRNLVASIGTSLKRLQLLEKNVAVAEKSFEITLQRFSDGDIDSQSLALERARLNTAHTSHLSAYISYQMALTNLMRATFYDFQNEVAVQ</sequence>
<proteinExistence type="inferred from homology"/>
<evidence type="ECO:0000256" key="4">
    <source>
        <dbReference type="ARBA" id="ARBA00022452"/>
    </source>
</evidence>
<dbReference type="SUPFAM" id="SSF56954">
    <property type="entry name" value="Outer membrane efflux proteins (OEP)"/>
    <property type="match status" value="1"/>
</dbReference>
<dbReference type="GO" id="GO:1990281">
    <property type="term" value="C:efflux pump complex"/>
    <property type="evidence" value="ECO:0007669"/>
    <property type="project" value="TreeGrafter"/>
</dbReference>
<dbReference type="PANTHER" id="PTHR30026:SF20">
    <property type="entry name" value="OUTER MEMBRANE PROTEIN TOLC"/>
    <property type="match status" value="1"/>
</dbReference>
<dbReference type="GO" id="GO:0015288">
    <property type="term" value="F:porin activity"/>
    <property type="evidence" value="ECO:0007669"/>
    <property type="project" value="TreeGrafter"/>
</dbReference>
<dbReference type="AlphaFoldDB" id="A0A5M8NVU3"/>
<dbReference type="InterPro" id="IPR003423">
    <property type="entry name" value="OMP_efflux"/>
</dbReference>
<dbReference type="InterPro" id="IPR051906">
    <property type="entry name" value="TolC-like"/>
</dbReference>
<dbReference type="Pfam" id="PF02321">
    <property type="entry name" value="OEP"/>
    <property type="match status" value="2"/>
</dbReference>
<dbReference type="PANTHER" id="PTHR30026">
    <property type="entry name" value="OUTER MEMBRANE PROTEIN TOLC"/>
    <property type="match status" value="1"/>
</dbReference>
<dbReference type="EMBL" id="SNRX01000024">
    <property type="protein sequence ID" value="KAA6301201.1"/>
    <property type="molecule type" value="Genomic_DNA"/>
</dbReference>
<dbReference type="GO" id="GO:0009279">
    <property type="term" value="C:cell outer membrane"/>
    <property type="evidence" value="ECO:0007669"/>
    <property type="project" value="UniProtKB-SubCell"/>
</dbReference>
<keyword evidence="4" id="KW-1134">Transmembrane beta strand</keyword>
<dbReference type="GO" id="GO:0015562">
    <property type="term" value="F:efflux transmembrane transporter activity"/>
    <property type="evidence" value="ECO:0007669"/>
    <property type="project" value="InterPro"/>
</dbReference>
<evidence type="ECO:0000256" key="7">
    <source>
        <dbReference type="ARBA" id="ARBA00023237"/>
    </source>
</evidence>
<keyword evidence="5" id="KW-0812">Transmembrane</keyword>
<evidence type="ECO:0000256" key="5">
    <source>
        <dbReference type="ARBA" id="ARBA00022692"/>
    </source>
</evidence>
<evidence type="ECO:0000313" key="9">
    <source>
        <dbReference type="Proteomes" id="UP000324575"/>
    </source>
</evidence>
<evidence type="ECO:0000256" key="1">
    <source>
        <dbReference type="ARBA" id="ARBA00004442"/>
    </source>
</evidence>
<keyword evidence="3" id="KW-0813">Transport</keyword>
<accession>A0A5M8NVU3</accession>
<comment type="caution">
    <text evidence="8">The sequence shown here is derived from an EMBL/GenBank/DDBJ whole genome shotgun (WGS) entry which is preliminary data.</text>
</comment>
<evidence type="ECO:0000256" key="3">
    <source>
        <dbReference type="ARBA" id="ARBA00022448"/>
    </source>
</evidence>
<evidence type="ECO:0000313" key="8">
    <source>
        <dbReference type="EMBL" id="KAA6301201.1"/>
    </source>
</evidence>
<evidence type="ECO:0000256" key="2">
    <source>
        <dbReference type="ARBA" id="ARBA00007613"/>
    </source>
</evidence>
<dbReference type="Proteomes" id="UP000324575">
    <property type="component" value="Unassembled WGS sequence"/>
</dbReference>
<comment type="subcellular location">
    <subcellularLocation>
        <location evidence="1">Cell outer membrane</location>
    </subcellularLocation>
</comment>
<reference evidence="8 9" key="1">
    <citation type="submission" date="2019-03" db="EMBL/GenBank/DDBJ databases">
        <title>Single cell metagenomics reveals metabolic interactions within the superorganism composed of flagellate Streblomastix strix and complex community of Bacteroidetes bacteria on its surface.</title>
        <authorList>
            <person name="Treitli S.C."/>
            <person name="Kolisko M."/>
            <person name="Husnik F."/>
            <person name="Keeling P."/>
            <person name="Hampl V."/>
        </authorList>
    </citation>
    <scope>NUCLEOTIDE SEQUENCE [LARGE SCALE GENOMIC DNA]</scope>
    <source>
        <strain evidence="8">St1</strain>
    </source>
</reference>
<gene>
    <name evidence="8" type="ORF">EZS26_002655</name>
</gene>